<comment type="caution">
    <text evidence="1">The sequence shown here is derived from an EMBL/GenBank/DDBJ whole genome shotgun (WGS) entry which is preliminary data.</text>
</comment>
<dbReference type="Proteomes" id="UP001162992">
    <property type="component" value="Chromosome 10"/>
</dbReference>
<accession>A0ACC2CK44</accession>
<dbReference type="EMBL" id="CM055101">
    <property type="protein sequence ID" value="KAJ7542368.1"/>
    <property type="molecule type" value="Genomic_DNA"/>
</dbReference>
<reference evidence="2" key="1">
    <citation type="journal article" date="2024" name="Proc. Natl. Acad. Sci. U.S.A.">
        <title>Extraordinary preservation of gene collinearity over three hundred million years revealed in homosporous lycophytes.</title>
        <authorList>
            <person name="Li C."/>
            <person name="Wickell D."/>
            <person name="Kuo L.Y."/>
            <person name="Chen X."/>
            <person name="Nie B."/>
            <person name="Liao X."/>
            <person name="Peng D."/>
            <person name="Ji J."/>
            <person name="Jenkins J."/>
            <person name="Williams M."/>
            <person name="Shu S."/>
            <person name="Plott C."/>
            <person name="Barry K."/>
            <person name="Rajasekar S."/>
            <person name="Grimwood J."/>
            <person name="Han X."/>
            <person name="Sun S."/>
            <person name="Hou Z."/>
            <person name="He W."/>
            <person name="Dai G."/>
            <person name="Sun C."/>
            <person name="Schmutz J."/>
            <person name="Leebens-Mack J.H."/>
            <person name="Li F.W."/>
            <person name="Wang L."/>
        </authorList>
    </citation>
    <scope>NUCLEOTIDE SEQUENCE [LARGE SCALE GENOMIC DNA]</scope>
    <source>
        <strain evidence="2">cv. PW_Plant_1</strain>
    </source>
</reference>
<organism evidence="1 2">
    <name type="scientific">Diphasiastrum complanatum</name>
    <name type="common">Issler's clubmoss</name>
    <name type="synonym">Lycopodium complanatum</name>
    <dbReference type="NCBI Taxonomy" id="34168"/>
    <lineage>
        <taxon>Eukaryota</taxon>
        <taxon>Viridiplantae</taxon>
        <taxon>Streptophyta</taxon>
        <taxon>Embryophyta</taxon>
        <taxon>Tracheophyta</taxon>
        <taxon>Lycopodiopsida</taxon>
        <taxon>Lycopodiales</taxon>
        <taxon>Lycopodiaceae</taxon>
        <taxon>Lycopodioideae</taxon>
        <taxon>Diphasiastrum</taxon>
    </lineage>
</organism>
<gene>
    <name evidence="1" type="ORF">O6H91_10G103200</name>
</gene>
<proteinExistence type="predicted"/>
<evidence type="ECO:0000313" key="2">
    <source>
        <dbReference type="Proteomes" id="UP001162992"/>
    </source>
</evidence>
<name>A0ACC2CK44_DIPCM</name>
<evidence type="ECO:0000313" key="1">
    <source>
        <dbReference type="EMBL" id="KAJ7542368.1"/>
    </source>
</evidence>
<protein>
    <submittedName>
        <fullName evidence="1">Uncharacterized protein</fullName>
    </submittedName>
</protein>
<sequence>MAGLGIFSYLRGLSRTTKIVLVLALVVILACIIGVSVGVTKHKKSSNRIATFDDNYNITWAPDHFSIINNGELVGIMLDKVSGAGFGSINRYLYGNITMQIKLVANDSAGTVTAYYLSSLIDTRDEFDFEFLGNTSGQPYILQTNVYVNGVGGREQRIFLWFDPTADFHTYSVLWNQHQVIFNVDDVPIRVFRNNTALGVPYAYDQGVGIYSSIWNGEQWATRGGLEKINWTYAPFTASYQGFGIDACVFTGTPDSCLTGKNWWDQDKYQTLTSDQLGKVSWVKQNYMIYNYCTDSARYTPPLPECGSNP</sequence>
<keyword evidence="2" id="KW-1185">Reference proteome</keyword>